<keyword evidence="1" id="KW-0472">Membrane</keyword>
<gene>
    <name evidence="2" type="ORF">M427DRAFT_249974</name>
</gene>
<keyword evidence="1" id="KW-1133">Transmembrane helix</keyword>
<dbReference type="Proteomes" id="UP000070544">
    <property type="component" value="Unassembled WGS sequence"/>
</dbReference>
<feature type="transmembrane region" description="Helical" evidence="1">
    <location>
        <begin position="49"/>
        <end position="69"/>
    </location>
</feature>
<accession>A0A138ZXF9</accession>
<feature type="transmembrane region" description="Helical" evidence="1">
    <location>
        <begin position="24"/>
        <end position="42"/>
    </location>
</feature>
<dbReference type="EMBL" id="KQ965885">
    <property type="protein sequence ID" value="KXS09144.1"/>
    <property type="molecule type" value="Genomic_DNA"/>
</dbReference>
<evidence type="ECO:0000313" key="3">
    <source>
        <dbReference type="Proteomes" id="UP000070544"/>
    </source>
</evidence>
<protein>
    <submittedName>
        <fullName evidence="2">Uncharacterized protein</fullName>
    </submittedName>
</protein>
<reference evidence="2 3" key="1">
    <citation type="journal article" date="2015" name="Genome Biol. Evol.">
        <title>Phylogenomic analyses indicate that early fungi evolved digesting cell walls of algal ancestors of land plants.</title>
        <authorList>
            <person name="Chang Y."/>
            <person name="Wang S."/>
            <person name="Sekimoto S."/>
            <person name="Aerts A.L."/>
            <person name="Choi C."/>
            <person name="Clum A."/>
            <person name="LaButti K.M."/>
            <person name="Lindquist E.A."/>
            <person name="Yee Ngan C."/>
            <person name="Ohm R.A."/>
            <person name="Salamov A.A."/>
            <person name="Grigoriev I.V."/>
            <person name="Spatafora J.W."/>
            <person name="Berbee M.L."/>
        </authorList>
    </citation>
    <scope>NUCLEOTIDE SEQUENCE [LARGE SCALE GENOMIC DNA]</scope>
    <source>
        <strain evidence="2 3">JEL478</strain>
    </source>
</reference>
<feature type="transmembrane region" description="Helical" evidence="1">
    <location>
        <begin position="81"/>
        <end position="105"/>
    </location>
</feature>
<name>A0A138ZXF9_GONPJ</name>
<feature type="transmembrane region" description="Helical" evidence="1">
    <location>
        <begin position="125"/>
        <end position="147"/>
    </location>
</feature>
<feature type="transmembrane region" description="Helical" evidence="1">
    <location>
        <begin position="232"/>
        <end position="250"/>
    </location>
</feature>
<feature type="transmembrane region" description="Helical" evidence="1">
    <location>
        <begin position="167"/>
        <end position="185"/>
    </location>
</feature>
<sequence length="303" mass="32190">MSASTGTITYNANGLVLIPPGVGTHVRVMQAVWVACLTMILISSKRVKLNIWTTQLALFMWAGQIIHHWTIAYMKVFPPSVFNYGCAAAFVSAVLVVSEPSGVIIEGYQAQIVFKQTPKLVQKAVLAWVGLIGILVIMANICLVVMQSIYSTGINPTPNPWQDASNYLTFVSLYMRAGLGLVVAGKLFAQSRSLSGSALGSVAKRIYSVAITQTALAVILTIGITPPANEDVWYSSIWIYPVLITTDFIYANSALQGFESGGKNGDGSNATESASGAIKKGLVKSMGARASVTVEKMASSSGV</sequence>
<proteinExistence type="predicted"/>
<feature type="transmembrane region" description="Helical" evidence="1">
    <location>
        <begin position="206"/>
        <end position="226"/>
    </location>
</feature>
<dbReference type="AlphaFoldDB" id="A0A138ZXF9"/>
<organism evidence="2 3">
    <name type="scientific">Gonapodya prolifera (strain JEL478)</name>
    <name type="common">Monoblepharis prolifera</name>
    <dbReference type="NCBI Taxonomy" id="1344416"/>
    <lineage>
        <taxon>Eukaryota</taxon>
        <taxon>Fungi</taxon>
        <taxon>Fungi incertae sedis</taxon>
        <taxon>Chytridiomycota</taxon>
        <taxon>Chytridiomycota incertae sedis</taxon>
        <taxon>Monoblepharidomycetes</taxon>
        <taxon>Monoblepharidales</taxon>
        <taxon>Gonapodyaceae</taxon>
        <taxon>Gonapodya</taxon>
    </lineage>
</organism>
<keyword evidence="1" id="KW-0812">Transmembrane</keyword>
<evidence type="ECO:0000256" key="1">
    <source>
        <dbReference type="SAM" id="Phobius"/>
    </source>
</evidence>
<keyword evidence="3" id="KW-1185">Reference proteome</keyword>
<evidence type="ECO:0000313" key="2">
    <source>
        <dbReference type="EMBL" id="KXS09144.1"/>
    </source>
</evidence>